<comment type="caution">
    <text evidence="1">The sequence shown here is derived from an EMBL/GenBank/DDBJ whole genome shotgun (WGS) entry which is preliminary data.</text>
</comment>
<dbReference type="Proteomes" id="UP000735302">
    <property type="component" value="Unassembled WGS sequence"/>
</dbReference>
<accession>A0AAV4D8F7</accession>
<protein>
    <submittedName>
        <fullName evidence="1">Uncharacterized protein</fullName>
    </submittedName>
</protein>
<reference evidence="1 2" key="1">
    <citation type="journal article" date="2021" name="Elife">
        <title>Chloroplast acquisition without the gene transfer in kleptoplastic sea slugs, Plakobranchus ocellatus.</title>
        <authorList>
            <person name="Maeda T."/>
            <person name="Takahashi S."/>
            <person name="Yoshida T."/>
            <person name="Shimamura S."/>
            <person name="Takaki Y."/>
            <person name="Nagai Y."/>
            <person name="Toyoda A."/>
            <person name="Suzuki Y."/>
            <person name="Arimoto A."/>
            <person name="Ishii H."/>
            <person name="Satoh N."/>
            <person name="Nishiyama T."/>
            <person name="Hasebe M."/>
            <person name="Maruyama T."/>
            <person name="Minagawa J."/>
            <person name="Obokata J."/>
            <person name="Shigenobu S."/>
        </authorList>
    </citation>
    <scope>NUCLEOTIDE SEQUENCE [LARGE SCALE GENOMIC DNA]</scope>
</reference>
<dbReference type="AlphaFoldDB" id="A0AAV4D8F7"/>
<organism evidence="1 2">
    <name type="scientific">Plakobranchus ocellatus</name>
    <dbReference type="NCBI Taxonomy" id="259542"/>
    <lineage>
        <taxon>Eukaryota</taxon>
        <taxon>Metazoa</taxon>
        <taxon>Spiralia</taxon>
        <taxon>Lophotrochozoa</taxon>
        <taxon>Mollusca</taxon>
        <taxon>Gastropoda</taxon>
        <taxon>Heterobranchia</taxon>
        <taxon>Euthyneura</taxon>
        <taxon>Panpulmonata</taxon>
        <taxon>Sacoglossa</taxon>
        <taxon>Placobranchoidea</taxon>
        <taxon>Plakobranchidae</taxon>
        <taxon>Plakobranchus</taxon>
    </lineage>
</organism>
<sequence>MRSFDCELNAVADLSKELTRRHLGASPLPGLVISVCRALVQALEGSGRADEGETPRNTYGGWVYGRDCTLTSVAALRCRHYRNEIAIKTTNSFQYKGSFAI</sequence>
<evidence type="ECO:0000313" key="1">
    <source>
        <dbReference type="EMBL" id="GFO40474.1"/>
    </source>
</evidence>
<proteinExistence type="predicted"/>
<gene>
    <name evidence="1" type="ORF">PoB_006697900</name>
</gene>
<name>A0AAV4D8F7_9GAST</name>
<evidence type="ECO:0000313" key="2">
    <source>
        <dbReference type="Proteomes" id="UP000735302"/>
    </source>
</evidence>
<dbReference type="EMBL" id="BLXT01007619">
    <property type="protein sequence ID" value="GFO40474.1"/>
    <property type="molecule type" value="Genomic_DNA"/>
</dbReference>
<keyword evidence="2" id="KW-1185">Reference proteome</keyword>